<dbReference type="PROSITE" id="PS50830">
    <property type="entry name" value="TNASE_3"/>
    <property type="match status" value="1"/>
</dbReference>
<accession>E6VDY4</accession>
<evidence type="ECO:0000313" key="3">
    <source>
        <dbReference type="EMBL" id="ADU46292.1"/>
    </source>
</evidence>
<gene>
    <name evidence="3" type="ordered locus">Rpdx1_4745</name>
</gene>
<keyword evidence="1" id="KW-0732">Signal</keyword>
<dbReference type="BioCyc" id="RPAL652103:RPDX1_RS23465-MONOMER"/>
<dbReference type="eggNOG" id="COG1525">
    <property type="taxonomic scope" value="Bacteria"/>
</dbReference>
<dbReference type="KEGG" id="rpx:Rpdx1_4745"/>
<protein>
    <submittedName>
        <fullName evidence="3">Nuclease (SNase domain protein)</fullName>
    </submittedName>
</protein>
<dbReference type="EMBL" id="CP002418">
    <property type="protein sequence ID" value="ADU46292.1"/>
    <property type="molecule type" value="Genomic_DNA"/>
</dbReference>
<dbReference type="SMART" id="SM00318">
    <property type="entry name" value="SNc"/>
    <property type="match status" value="1"/>
</dbReference>
<dbReference type="Proteomes" id="UP000001402">
    <property type="component" value="Chromosome"/>
</dbReference>
<dbReference type="HOGENOM" id="CLU_046484_2_0_5"/>
<evidence type="ECO:0000313" key="4">
    <source>
        <dbReference type="Proteomes" id="UP000001402"/>
    </source>
</evidence>
<dbReference type="InterPro" id="IPR035437">
    <property type="entry name" value="SNase_OB-fold_sf"/>
</dbReference>
<dbReference type="OrthoDB" id="9805504at2"/>
<dbReference type="STRING" id="652103.Rpdx1_4745"/>
<feature type="domain" description="TNase-like" evidence="2">
    <location>
        <begin position="25"/>
        <end position="145"/>
    </location>
</feature>
<name>E6VDY4_RHOPX</name>
<organism evidence="3 4">
    <name type="scientific">Rhodopseudomonas palustris (strain DX-1)</name>
    <dbReference type="NCBI Taxonomy" id="652103"/>
    <lineage>
        <taxon>Bacteria</taxon>
        <taxon>Pseudomonadati</taxon>
        <taxon>Pseudomonadota</taxon>
        <taxon>Alphaproteobacteria</taxon>
        <taxon>Hyphomicrobiales</taxon>
        <taxon>Nitrobacteraceae</taxon>
        <taxon>Rhodopseudomonas</taxon>
    </lineage>
</organism>
<evidence type="ECO:0000259" key="2">
    <source>
        <dbReference type="PROSITE" id="PS50830"/>
    </source>
</evidence>
<dbReference type="SUPFAM" id="SSF50199">
    <property type="entry name" value="Staphylococcal nuclease"/>
    <property type="match status" value="1"/>
</dbReference>
<reference evidence="3" key="1">
    <citation type="submission" date="2010-12" db="EMBL/GenBank/DDBJ databases">
        <title>Complete sequence of Rhodopseudomonas palustris DX-1.</title>
        <authorList>
            <consortium name="US DOE Joint Genome Institute"/>
            <person name="Lucas S."/>
            <person name="Copeland A."/>
            <person name="Lapidus A."/>
            <person name="Cheng J.-F."/>
            <person name="Goodwin L."/>
            <person name="Pitluck S."/>
            <person name="Misra M."/>
            <person name="Chertkov O."/>
            <person name="Detter J.C."/>
            <person name="Han C."/>
            <person name="Tapia R."/>
            <person name="Land M."/>
            <person name="Hauser L."/>
            <person name="Kyrpides N."/>
            <person name="Ivanova N."/>
            <person name="Ovchinnikova G."/>
            <person name="Logan B."/>
            <person name="Oda Y."/>
            <person name="Harwood C."/>
            <person name="Woyke T."/>
        </authorList>
    </citation>
    <scope>NUCLEOTIDE SEQUENCE [LARGE SCALE GENOMIC DNA]</scope>
    <source>
        <strain evidence="3">DX-1</strain>
    </source>
</reference>
<evidence type="ECO:0000256" key="1">
    <source>
        <dbReference type="SAM" id="SignalP"/>
    </source>
</evidence>
<dbReference type="Gene3D" id="2.40.50.90">
    <property type="match status" value="1"/>
</dbReference>
<feature type="signal peptide" evidence="1">
    <location>
        <begin position="1"/>
        <end position="20"/>
    </location>
</feature>
<dbReference type="Pfam" id="PF00565">
    <property type="entry name" value="SNase"/>
    <property type="match status" value="1"/>
</dbReference>
<dbReference type="AlphaFoldDB" id="E6VDY4"/>
<feature type="chain" id="PRO_5003213342" evidence="1">
    <location>
        <begin position="21"/>
        <end position="250"/>
    </location>
</feature>
<proteinExistence type="predicted"/>
<dbReference type="InterPro" id="IPR016071">
    <property type="entry name" value="Staphylococal_nuclease_OB-fold"/>
</dbReference>
<sequence length="250" mass="27183" precursor="true">MRRLIVMVLGLAMMTSPAVAADAVVKDGDTVQLGDKVFRLEGIDAPELDQRCVNQFADPSACGIEARDALVKLIGGRSVACRDLGPDPVFKGRRLGTCAIAGETDSLSRRMVQDGFALNAVTGGKDRFAGDEAKARDEHKGLWQGCFVAPNDFRRWNRDAALRGAACREDKRAALIEAMFPDTPAMLPGCTIKGKIARRARITGNVGLYQIRGCPSYASLTKPNRWFCSEDDARAAGFRKAYNCRIKTTP</sequence>